<dbReference type="AlphaFoldDB" id="A0A196SFV8"/>
<dbReference type="GO" id="GO:0019905">
    <property type="term" value="F:syntaxin binding"/>
    <property type="evidence" value="ECO:0007669"/>
    <property type="project" value="TreeGrafter"/>
</dbReference>
<name>A0A196SFV8_BLAHN</name>
<protein>
    <submittedName>
        <fullName evidence="1">Uncharacterized protein</fullName>
    </submittedName>
</protein>
<dbReference type="GO" id="GO:0000938">
    <property type="term" value="C:GARP complex"/>
    <property type="evidence" value="ECO:0007669"/>
    <property type="project" value="TreeGrafter"/>
</dbReference>
<proteinExistence type="predicted"/>
<dbReference type="GO" id="GO:0005829">
    <property type="term" value="C:cytosol"/>
    <property type="evidence" value="ECO:0007669"/>
    <property type="project" value="GOC"/>
</dbReference>
<dbReference type="PANTHER" id="PTHR14190">
    <property type="entry name" value="SUPPRESSOR OF ACTIN MUTATIONS 2/VACUOLAR PROTEIN SORTING 52"/>
    <property type="match status" value="1"/>
</dbReference>
<sequence>MMARFGAILDKHTAAVKSAQSQAKSLEVPSTIHYAVKRFAALSSGYLSVTYPELLLEKEKWSGPLEALTAEVATMIQKFGDTVDEDEQINYVFTSACFVLDAWKKSGAETKSAMDELYKKYVTFFLEQTMAKHMTFLYEFVKKNEHKKGSQLKLSSNEMKGLKKYKEGYVEDVKEMFEAIKETVPYYTLEVYKEFVKMVSDYHTKYIQILGGTSFVKELVPVKKVINEATKYSVEFE</sequence>
<dbReference type="Proteomes" id="UP000078348">
    <property type="component" value="Unassembled WGS sequence"/>
</dbReference>
<keyword evidence="2" id="KW-1185">Reference proteome</keyword>
<dbReference type="InterPro" id="IPR007258">
    <property type="entry name" value="Vps52"/>
</dbReference>
<evidence type="ECO:0000313" key="2">
    <source>
        <dbReference type="Proteomes" id="UP000078348"/>
    </source>
</evidence>
<comment type="caution">
    <text evidence="1">The sequence shown here is derived from an EMBL/GenBank/DDBJ whole genome shotgun (WGS) entry which is preliminary data.</text>
</comment>
<dbReference type="GO" id="GO:0006896">
    <property type="term" value="P:Golgi to vacuole transport"/>
    <property type="evidence" value="ECO:0007669"/>
    <property type="project" value="TreeGrafter"/>
</dbReference>
<dbReference type="GO" id="GO:0032456">
    <property type="term" value="P:endocytic recycling"/>
    <property type="evidence" value="ECO:0007669"/>
    <property type="project" value="TreeGrafter"/>
</dbReference>
<reference evidence="1 2" key="1">
    <citation type="submission" date="2016-05" db="EMBL/GenBank/DDBJ databases">
        <title>Nuclear genome of Blastocystis sp. subtype 1 NandII.</title>
        <authorList>
            <person name="Gentekaki E."/>
            <person name="Curtis B."/>
            <person name="Stairs C."/>
            <person name="Eme L."/>
            <person name="Herman E."/>
            <person name="Klimes V."/>
            <person name="Arias M.C."/>
            <person name="Elias M."/>
            <person name="Hilliou F."/>
            <person name="Klute M."/>
            <person name="Malik S.-B."/>
            <person name="Pightling A."/>
            <person name="Rachubinski R."/>
            <person name="Salas D."/>
            <person name="Schlacht A."/>
            <person name="Suga H."/>
            <person name="Archibald J."/>
            <person name="Ball S.G."/>
            <person name="Clark G."/>
            <person name="Dacks J."/>
            <person name="Van Der Giezen M."/>
            <person name="Tsaousis A."/>
            <person name="Roger A."/>
        </authorList>
    </citation>
    <scope>NUCLEOTIDE SEQUENCE [LARGE SCALE GENOMIC DNA]</scope>
    <source>
        <strain evidence="2">ATCC 50177 / NandII</strain>
    </source>
</reference>
<organism evidence="1 2">
    <name type="scientific">Blastocystis sp. subtype 1 (strain ATCC 50177 / NandII)</name>
    <dbReference type="NCBI Taxonomy" id="478820"/>
    <lineage>
        <taxon>Eukaryota</taxon>
        <taxon>Sar</taxon>
        <taxon>Stramenopiles</taxon>
        <taxon>Bigyra</taxon>
        <taxon>Opalozoa</taxon>
        <taxon>Opalinata</taxon>
        <taxon>Blastocystidae</taxon>
        <taxon>Blastocystis</taxon>
    </lineage>
</organism>
<dbReference type="PANTHER" id="PTHR14190:SF7">
    <property type="entry name" value="VACUOLAR PROTEIN SORTING-ASSOCIATED PROTEIN 52 HOMOLOG"/>
    <property type="match status" value="1"/>
</dbReference>
<evidence type="ECO:0000313" key="1">
    <source>
        <dbReference type="EMBL" id="OAO15945.1"/>
    </source>
</evidence>
<accession>A0A196SFV8</accession>
<dbReference type="GO" id="GO:0042147">
    <property type="term" value="P:retrograde transport, endosome to Golgi"/>
    <property type="evidence" value="ECO:0007669"/>
    <property type="project" value="TreeGrafter"/>
</dbReference>
<gene>
    <name evidence="1" type="ORF">AV274_2354</name>
</gene>
<dbReference type="EMBL" id="LXWW01000107">
    <property type="protein sequence ID" value="OAO15945.1"/>
    <property type="molecule type" value="Genomic_DNA"/>
</dbReference>
<dbReference type="OrthoDB" id="19482at2759"/>